<evidence type="ECO:0000256" key="1">
    <source>
        <dbReference type="ARBA" id="ARBA00005417"/>
    </source>
</evidence>
<evidence type="ECO:0000313" key="6">
    <source>
        <dbReference type="EMBL" id="CAQ81960.1"/>
    </source>
</evidence>
<dbReference type="SMART" id="SM00382">
    <property type="entry name" value="AAA"/>
    <property type="match status" value="1"/>
</dbReference>
<dbReference type="PANTHER" id="PTHR42734:SF6">
    <property type="entry name" value="MOLYBDATE IMPORT ATP-BINDING PROTEIN MOLC"/>
    <property type="match status" value="1"/>
</dbReference>
<dbReference type="PANTHER" id="PTHR42734">
    <property type="entry name" value="METAL TRANSPORT SYSTEM ATP-BINDING PROTEIN TM_0124-RELATED"/>
    <property type="match status" value="1"/>
</dbReference>
<dbReference type="GO" id="GO:0016887">
    <property type="term" value="F:ATP hydrolysis activity"/>
    <property type="evidence" value="ECO:0007669"/>
    <property type="project" value="InterPro"/>
</dbReference>
<dbReference type="InterPro" id="IPR017871">
    <property type="entry name" value="ABC_transporter-like_CS"/>
</dbReference>
<keyword evidence="4 6" id="KW-0067">ATP-binding</keyword>
<accession>B6ET70</accession>
<evidence type="ECO:0000313" key="7">
    <source>
        <dbReference type="Proteomes" id="UP000001730"/>
    </source>
</evidence>
<comment type="similarity">
    <text evidence="1">Belongs to the ABC transporter superfamily.</text>
</comment>
<geneLocation type="plasmid" evidence="6 7">
    <name>pVSAL320</name>
</geneLocation>
<dbReference type="Proteomes" id="UP000001730">
    <property type="component" value="Plasmid pVSAL320"/>
</dbReference>
<evidence type="ECO:0000256" key="3">
    <source>
        <dbReference type="ARBA" id="ARBA00022741"/>
    </source>
</evidence>
<proteinExistence type="inferred from homology"/>
<dbReference type="InterPro" id="IPR027417">
    <property type="entry name" value="P-loop_NTPase"/>
</dbReference>
<keyword evidence="6" id="KW-0614">Plasmid</keyword>
<evidence type="ECO:0000259" key="5">
    <source>
        <dbReference type="PROSITE" id="PS50893"/>
    </source>
</evidence>
<feature type="domain" description="ABC transporter" evidence="5">
    <location>
        <begin position="2"/>
        <end position="225"/>
    </location>
</feature>
<dbReference type="InterPro" id="IPR050153">
    <property type="entry name" value="Metal_Ion_Import_ABC"/>
</dbReference>
<keyword evidence="7" id="KW-1185">Reference proteome</keyword>
<dbReference type="AlphaFoldDB" id="B6ET70"/>
<reference evidence="6 7" key="1">
    <citation type="journal article" date="2008" name="BMC Genomics">
        <title>The genome sequence of the fish pathogen Aliivibrio salmonicida strain LFI1238 shows extensive evidence of gene decay.</title>
        <authorList>
            <person name="Hjerde E."/>
            <person name="Lorentzen M.S."/>
            <person name="Holden M.T."/>
            <person name="Seeger K."/>
            <person name="Paulsen S."/>
            <person name="Bason N."/>
            <person name="Churcher C."/>
            <person name="Harris D."/>
            <person name="Norbertczak H."/>
            <person name="Quail M.A."/>
            <person name="Sanders S."/>
            <person name="Thurston S."/>
            <person name="Parkhill J."/>
            <person name="Willassen N.P."/>
            <person name="Thomson N.R."/>
        </authorList>
    </citation>
    <scope>NUCLEOTIDE SEQUENCE [LARGE SCALE GENOMIC DNA]</scope>
    <source>
        <strain evidence="6 7">LFI1238</strain>
    </source>
</reference>
<dbReference type="Gene3D" id="3.40.50.300">
    <property type="entry name" value="P-loop containing nucleotide triphosphate hydrolases"/>
    <property type="match status" value="1"/>
</dbReference>
<dbReference type="SUPFAM" id="SSF52540">
    <property type="entry name" value="P-loop containing nucleoside triphosphate hydrolases"/>
    <property type="match status" value="1"/>
</dbReference>
<keyword evidence="3" id="KW-0547">Nucleotide-binding</keyword>
<evidence type="ECO:0000256" key="4">
    <source>
        <dbReference type="ARBA" id="ARBA00022840"/>
    </source>
</evidence>
<dbReference type="GO" id="GO:0005524">
    <property type="term" value="F:ATP binding"/>
    <property type="evidence" value="ECO:0007669"/>
    <property type="project" value="UniProtKB-KW"/>
</dbReference>
<dbReference type="EMBL" id="FM178382">
    <property type="protein sequence ID" value="CAQ81960.1"/>
    <property type="molecule type" value="Genomic_DNA"/>
</dbReference>
<sequence length="248" mass="27263">MINIDRVSLCHDSMTILSNYSITIDKGDVVAIMGANGVGKTTLLTALIGSKSISQGAISVDGVIGYVPQLFDMPFSYSVLDIVLMGRARYLGLTKTPNSNDFGLARYYIEMMQITHLSERNFNQLSGGQKQLVMIAQALTSQCDVLILDEPFSSLDYHNQTIVLDKIRQLNQELGMTVVYTTHMPQHAIETASHVLLMSGKSEYLYGTTSDTLTSQSLTALYGIEVGVAVFQSDQSITLAPRFKRSFL</sequence>
<name>B6ET70_ALISL</name>
<dbReference type="KEGG" id="vsa:VSAL_p320_29"/>
<keyword evidence="2" id="KW-0813">Transport</keyword>
<dbReference type="PROSITE" id="PS50893">
    <property type="entry name" value="ABC_TRANSPORTER_2"/>
    <property type="match status" value="1"/>
</dbReference>
<protein>
    <submittedName>
        <fullName evidence="6">Iron ion ABC transporter ATP-binding protein</fullName>
    </submittedName>
</protein>
<gene>
    <name evidence="6" type="ordered locus">VSAL_p320_29</name>
</gene>
<organism evidence="6 7">
    <name type="scientific">Aliivibrio salmonicida (strain LFI1238)</name>
    <name type="common">Vibrio salmonicida (strain LFI1238)</name>
    <dbReference type="NCBI Taxonomy" id="316275"/>
    <lineage>
        <taxon>Bacteria</taxon>
        <taxon>Pseudomonadati</taxon>
        <taxon>Pseudomonadota</taxon>
        <taxon>Gammaproteobacteria</taxon>
        <taxon>Vibrionales</taxon>
        <taxon>Vibrionaceae</taxon>
        <taxon>Aliivibrio</taxon>
    </lineage>
</organism>
<dbReference type="InterPro" id="IPR003593">
    <property type="entry name" value="AAA+_ATPase"/>
</dbReference>
<dbReference type="PROSITE" id="PS00211">
    <property type="entry name" value="ABC_TRANSPORTER_1"/>
    <property type="match status" value="1"/>
</dbReference>
<evidence type="ECO:0000256" key="2">
    <source>
        <dbReference type="ARBA" id="ARBA00022448"/>
    </source>
</evidence>
<dbReference type="HOGENOM" id="CLU_000604_1_11_6"/>
<dbReference type="Pfam" id="PF00005">
    <property type="entry name" value="ABC_tran"/>
    <property type="match status" value="1"/>
</dbReference>
<dbReference type="InterPro" id="IPR003439">
    <property type="entry name" value="ABC_transporter-like_ATP-bd"/>
</dbReference>